<keyword evidence="2" id="KW-1185">Reference proteome</keyword>
<evidence type="ECO:0000313" key="2">
    <source>
        <dbReference type="Proteomes" id="UP000010433"/>
    </source>
</evidence>
<protein>
    <submittedName>
        <fullName evidence="1">Uncharacterized protein</fullName>
    </submittedName>
</protein>
<dbReference type="AlphaFoldDB" id="L1N0F8"/>
<comment type="caution">
    <text evidence="1">The sequence shown here is derived from an EMBL/GenBank/DDBJ whole genome shotgun (WGS) entry which is preliminary data.</text>
</comment>
<name>L1N0F8_9BACT</name>
<reference evidence="1 2" key="1">
    <citation type="submission" date="2012-05" db="EMBL/GenBank/DDBJ databases">
        <authorList>
            <person name="Weinstock G."/>
            <person name="Sodergren E."/>
            <person name="Lobos E.A."/>
            <person name="Fulton L."/>
            <person name="Fulton R."/>
            <person name="Courtney L."/>
            <person name="Fronick C."/>
            <person name="O'Laughlin M."/>
            <person name="Godfrey J."/>
            <person name="Wilson R.M."/>
            <person name="Miner T."/>
            <person name="Farmer C."/>
            <person name="Delehaunty K."/>
            <person name="Cordes M."/>
            <person name="Minx P."/>
            <person name="Tomlinson C."/>
            <person name="Chen J."/>
            <person name="Wollam A."/>
            <person name="Pepin K.H."/>
            <person name="Bhonagiri V."/>
            <person name="Zhang X."/>
            <person name="Suruliraj S."/>
            <person name="Warren W."/>
            <person name="Mitreva M."/>
            <person name="Mardis E.R."/>
            <person name="Wilson R.K."/>
        </authorList>
    </citation>
    <scope>NUCLEOTIDE SEQUENCE [LARGE SCALE GENOMIC DNA]</scope>
    <source>
        <strain evidence="1 2">F0055</strain>
    </source>
</reference>
<dbReference type="EMBL" id="AMEP01000151">
    <property type="protein sequence ID" value="EKX96739.1"/>
    <property type="molecule type" value="Genomic_DNA"/>
</dbReference>
<proteinExistence type="predicted"/>
<organism evidence="1 2">
    <name type="scientific">Hoylesella saccharolytica F0055</name>
    <dbReference type="NCBI Taxonomy" id="1127699"/>
    <lineage>
        <taxon>Bacteria</taxon>
        <taxon>Pseudomonadati</taxon>
        <taxon>Bacteroidota</taxon>
        <taxon>Bacteroidia</taxon>
        <taxon>Bacteroidales</taxon>
        <taxon>Prevotellaceae</taxon>
        <taxon>Hoylesella</taxon>
    </lineage>
</organism>
<dbReference type="HOGENOM" id="CLU_2827641_0_0_10"/>
<dbReference type="PATRIC" id="fig|1127699.3.peg.2165"/>
<dbReference type="STRING" id="1127699.HMPREF9151_02365"/>
<sequence length="66" mass="7579">MTHSLTFSDSEIKQKKRPEQIFSSPTLSIFRRFTGCKPKINRYLSARKVSRKGIAQRAPTSPNLLK</sequence>
<dbReference type="Proteomes" id="UP000010433">
    <property type="component" value="Unassembled WGS sequence"/>
</dbReference>
<accession>L1N0F8</accession>
<gene>
    <name evidence="1" type="ORF">HMPREF9151_02365</name>
</gene>
<evidence type="ECO:0000313" key="1">
    <source>
        <dbReference type="EMBL" id="EKX96739.1"/>
    </source>
</evidence>